<dbReference type="Gene3D" id="3.30.420.270">
    <property type="match status" value="1"/>
</dbReference>
<evidence type="ECO:0000256" key="5">
    <source>
        <dbReference type="ARBA" id="ARBA00022989"/>
    </source>
</evidence>
<keyword evidence="7" id="KW-0653">Protein transport</keyword>
<dbReference type="Proteomes" id="UP000366872">
    <property type="component" value="Unassembled WGS sequence"/>
</dbReference>
<proteinExistence type="inferred from homology"/>
<organism evidence="8 9">
    <name type="scientific">Pontiella desulfatans</name>
    <dbReference type="NCBI Taxonomy" id="2750659"/>
    <lineage>
        <taxon>Bacteria</taxon>
        <taxon>Pseudomonadati</taxon>
        <taxon>Kiritimatiellota</taxon>
        <taxon>Kiritimatiellia</taxon>
        <taxon>Kiritimatiellales</taxon>
        <taxon>Pontiellaceae</taxon>
        <taxon>Pontiella</taxon>
    </lineage>
</organism>
<evidence type="ECO:0000256" key="1">
    <source>
        <dbReference type="ARBA" id="ARBA00004162"/>
    </source>
</evidence>
<keyword evidence="6" id="KW-0472">Membrane</keyword>
<keyword evidence="4 7" id="KW-0812">Transmembrane</keyword>
<sequence>MRRKKTRRFAGTNEEIELSMTPMIDVVFQLLIYFLVTFSTADILAHLDISRPSPDAAQKQQPPADMIRVAVLPQGFAINGREVTEEELSVMLRKLASVSTRQTVLVSCDDQSLHGRLIKALDLCAENKLTQISVMSGK</sequence>
<keyword evidence="7" id="KW-0813">Transport</keyword>
<evidence type="ECO:0000313" key="9">
    <source>
        <dbReference type="Proteomes" id="UP000366872"/>
    </source>
</evidence>
<protein>
    <recommendedName>
        <fullName evidence="10">Biopolymer transport protein ExbD</fullName>
    </recommendedName>
</protein>
<dbReference type="GO" id="GO:0005886">
    <property type="term" value="C:plasma membrane"/>
    <property type="evidence" value="ECO:0007669"/>
    <property type="project" value="UniProtKB-SubCell"/>
</dbReference>
<keyword evidence="9" id="KW-1185">Reference proteome</keyword>
<comment type="similarity">
    <text evidence="2 7">Belongs to the ExbD/TolR family.</text>
</comment>
<accession>A0A6C2UA89</accession>
<name>A0A6C2UA89_PONDE</name>
<dbReference type="InterPro" id="IPR003400">
    <property type="entry name" value="ExbD"/>
</dbReference>
<evidence type="ECO:0000256" key="7">
    <source>
        <dbReference type="RuleBase" id="RU003879"/>
    </source>
</evidence>
<keyword evidence="3" id="KW-1003">Cell membrane</keyword>
<comment type="subcellular location">
    <subcellularLocation>
        <location evidence="1">Cell membrane</location>
        <topology evidence="1">Single-pass membrane protein</topology>
    </subcellularLocation>
    <subcellularLocation>
        <location evidence="7">Cell membrane</location>
        <topology evidence="7">Single-pass type II membrane protein</topology>
    </subcellularLocation>
</comment>
<dbReference type="Pfam" id="PF02472">
    <property type="entry name" value="ExbD"/>
    <property type="match status" value="1"/>
</dbReference>
<reference evidence="8 9" key="1">
    <citation type="submission" date="2019-04" db="EMBL/GenBank/DDBJ databases">
        <authorList>
            <person name="Van Vliet M D."/>
        </authorList>
    </citation>
    <scope>NUCLEOTIDE SEQUENCE [LARGE SCALE GENOMIC DNA]</scope>
    <source>
        <strain evidence="8 9">F1</strain>
    </source>
</reference>
<evidence type="ECO:0000313" key="8">
    <source>
        <dbReference type="EMBL" id="VGO17022.1"/>
    </source>
</evidence>
<evidence type="ECO:0000256" key="3">
    <source>
        <dbReference type="ARBA" id="ARBA00022475"/>
    </source>
</evidence>
<dbReference type="AlphaFoldDB" id="A0A6C2UA89"/>
<dbReference type="EMBL" id="CAAHFG010000004">
    <property type="protein sequence ID" value="VGO17022.1"/>
    <property type="molecule type" value="Genomic_DNA"/>
</dbReference>
<evidence type="ECO:0008006" key="10">
    <source>
        <dbReference type="Google" id="ProtNLM"/>
    </source>
</evidence>
<dbReference type="PANTHER" id="PTHR30558">
    <property type="entry name" value="EXBD MEMBRANE COMPONENT OF PMF-DRIVEN MACROMOLECULE IMPORT SYSTEM"/>
    <property type="match status" value="1"/>
</dbReference>
<gene>
    <name evidence="8" type="ORF">PDESU_05616</name>
</gene>
<dbReference type="RefSeq" id="WP_136082525.1">
    <property type="nucleotide sequence ID" value="NZ_CAAHFG010000004.1"/>
</dbReference>
<dbReference type="GO" id="GO:0022857">
    <property type="term" value="F:transmembrane transporter activity"/>
    <property type="evidence" value="ECO:0007669"/>
    <property type="project" value="InterPro"/>
</dbReference>
<evidence type="ECO:0000256" key="6">
    <source>
        <dbReference type="ARBA" id="ARBA00023136"/>
    </source>
</evidence>
<keyword evidence="5" id="KW-1133">Transmembrane helix</keyword>
<evidence type="ECO:0000256" key="4">
    <source>
        <dbReference type="ARBA" id="ARBA00022692"/>
    </source>
</evidence>
<dbReference type="GO" id="GO:0015031">
    <property type="term" value="P:protein transport"/>
    <property type="evidence" value="ECO:0007669"/>
    <property type="project" value="UniProtKB-KW"/>
</dbReference>
<evidence type="ECO:0000256" key="2">
    <source>
        <dbReference type="ARBA" id="ARBA00005811"/>
    </source>
</evidence>